<proteinExistence type="predicted"/>
<keyword evidence="1" id="KW-0812">Transmembrane</keyword>
<accession>A0ABY5E9S8</accession>
<feature type="transmembrane region" description="Helical" evidence="1">
    <location>
        <begin position="49"/>
        <end position="72"/>
    </location>
</feature>
<evidence type="ECO:0000313" key="3">
    <source>
        <dbReference type="Proteomes" id="UP001060012"/>
    </source>
</evidence>
<protein>
    <submittedName>
        <fullName evidence="2">Paraquat-inducible protein A</fullName>
    </submittedName>
</protein>
<dbReference type="Pfam" id="PF04403">
    <property type="entry name" value="PqiA"/>
    <property type="match status" value="1"/>
</dbReference>
<organism evidence="2 3">
    <name type="scientific">Arcobacter roscoffensis</name>
    <dbReference type="NCBI Taxonomy" id="2961520"/>
    <lineage>
        <taxon>Bacteria</taxon>
        <taxon>Pseudomonadati</taxon>
        <taxon>Campylobacterota</taxon>
        <taxon>Epsilonproteobacteria</taxon>
        <taxon>Campylobacterales</taxon>
        <taxon>Arcobacteraceae</taxon>
        <taxon>Arcobacter</taxon>
    </lineage>
</organism>
<name>A0ABY5E9S8_9BACT</name>
<keyword evidence="1" id="KW-0472">Membrane</keyword>
<evidence type="ECO:0000313" key="2">
    <source>
        <dbReference type="EMBL" id="UTJ07541.1"/>
    </source>
</evidence>
<dbReference type="Proteomes" id="UP001060012">
    <property type="component" value="Chromosome"/>
</dbReference>
<keyword evidence="1" id="KW-1133">Transmembrane helix</keyword>
<keyword evidence="3" id="KW-1185">Reference proteome</keyword>
<feature type="transmembrane region" description="Helical" evidence="1">
    <location>
        <begin position="140"/>
        <end position="160"/>
    </location>
</feature>
<reference evidence="2" key="1">
    <citation type="submission" date="2022-07" db="EMBL/GenBank/DDBJ databases">
        <title>Arcobacter roscoffensis sp. nov., a marine bacterium isolated from coastal seawater collected from Roscoff, France.</title>
        <authorList>
            <person name="Pascual J."/>
            <person name="Lepeaux C."/>
            <person name="Methner A."/>
            <person name="Overmann J."/>
        </authorList>
    </citation>
    <scope>NUCLEOTIDE SEQUENCE</scope>
    <source>
        <strain evidence="2">ARW1-2F2</strain>
    </source>
</reference>
<feature type="transmembrane region" description="Helical" evidence="1">
    <location>
        <begin position="93"/>
        <end position="120"/>
    </location>
</feature>
<sequence>MSIDTNKVIECYGCGLFIAKQKKQKGKKFKCPRCNTRLLLENNHSFDSLYYAISALLLFILFNSYPLISLDVNNAHLKTTLYDTILILLEQNLFFVALIVFFTIFLAPVLNSLIIIFSFIQMHTNIRFFTNTLLHDSLVFFKHWGFIEVFIISVIVTYIKLVGMSDSTRFDIGFYIMLVYLFCLYMSNIKFEGKNVFGE</sequence>
<gene>
    <name evidence="2" type="ORF">NJU99_05435</name>
</gene>
<feature type="transmembrane region" description="Helical" evidence="1">
    <location>
        <begin position="172"/>
        <end position="189"/>
    </location>
</feature>
<dbReference type="EMBL" id="CP100595">
    <property type="protein sequence ID" value="UTJ07541.1"/>
    <property type="molecule type" value="Genomic_DNA"/>
</dbReference>
<dbReference type="RefSeq" id="WP_254577715.1">
    <property type="nucleotide sequence ID" value="NZ_CP100595.1"/>
</dbReference>
<evidence type="ECO:0000256" key="1">
    <source>
        <dbReference type="SAM" id="Phobius"/>
    </source>
</evidence>
<dbReference type="InterPro" id="IPR007498">
    <property type="entry name" value="PqiA-like"/>
</dbReference>